<gene>
    <name evidence="1" type="ORF">MtrunA17_Chr4g0041971</name>
</gene>
<dbReference type="Proteomes" id="UP000265566">
    <property type="component" value="Chromosome 4"/>
</dbReference>
<dbReference type="AlphaFoldDB" id="A0A396IB00"/>
<organism evidence="1 2">
    <name type="scientific">Medicago truncatula</name>
    <name type="common">Barrel medic</name>
    <name type="synonym">Medicago tribuloides</name>
    <dbReference type="NCBI Taxonomy" id="3880"/>
    <lineage>
        <taxon>Eukaryota</taxon>
        <taxon>Viridiplantae</taxon>
        <taxon>Streptophyta</taxon>
        <taxon>Embryophyta</taxon>
        <taxon>Tracheophyta</taxon>
        <taxon>Spermatophyta</taxon>
        <taxon>Magnoliopsida</taxon>
        <taxon>eudicotyledons</taxon>
        <taxon>Gunneridae</taxon>
        <taxon>Pentapetalae</taxon>
        <taxon>rosids</taxon>
        <taxon>fabids</taxon>
        <taxon>Fabales</taxon>
        <taxon>Fabaceae</taxon>
        <taxon>Papilionoideae</taxon>
        <taxon>50 kb inversion clade</taxon>
        <taxon>NPAAA clade</taxon>
        <taxon>Hologalegina</taxon>
        <taxon>IRL clade</taxon>
        <taxon>Trifolieae</taxon>
        <taxon>Medicago</taxon>
    </lineage>
</organism>
<sequence length="67" mass="7874">MFRLHDGPLGVQKQILYQTHGEEHNQICNLSTASNLIRRRLCRQRVLLIFDNVDKVEQLEKIGVCVW</sequence>
<proteinExistence type="predicted"/>
<keyword evidence="1" id="KW-0378">Hydrolase</keyword>
<evidence type="ECO:0000313" key="2">
    <source>
        <dbReference type="Proteomes" id="UP000265566"/>
    </source>
</evidence>
<dbReference type="Gramene" id="rna24447">
    <property type="protein sequence ID" value="RHN61933.1"/>
    <property type="gene ID" value="gene24447"/>
</dbReference>
<name>A0A396IB00_MEDTR</name>
<dbReference type="Gene3D" id="3.40.50.300">
    <property type="entry name" value="P-loop containing nucleotide triphosphate hydrolases"/>
    <property type="match status" value="1"/>
</dbReference>
<accession>A0A396IB00</accession>
<dbReference type="EMBL" id="PSQE01000004">
    <property type="protein sequence ID" value="RHN61933.1"/>
    <property type="molecule type" value="Genomic_DNA"/>
</dbReference>
<evidence type="ECO:0000313" key="1">
    <source>
        <dbReference type="EMBL" id="RHN61933.1"/>
    </source>
</evidence>
<dbReference type="GO" id="GO:0016787">
    <property type="term" value="F:hydrolase activity"/>
    <property type="evidence" value="ECO:0007669"/>
    <property type="project" value="UniProtKB-KW"/>
</dbReference>
<reference evidence="2" key="1">
    <citation type="journal article" date="2018" name="Nat. Plants">
        <title>Whole-genome landscape of Medicago truncatula symbiotic genes.</title>
        <authorList>
            <person name="Pecrix Y."/>
            <person name="Staton S.E."/>
            <person name="Sallet E."/>
            <person name="Lelandais-Briere C."/>
            <person name="Moreau S."/>
            <person name="Carrere S."/>
            <person name="Blein T."/>
            <person name="Jardinaud M.F."/>
            <person name="Latrasse D."/>
            <person name="Zouine M."/>
            <person name="Zahm M."/>
            <person name="Kreplak J."/>
            <person name="Mayjonade B."/>
            <person name="Satge C."/>
            <person name="Perez M."/>
            <person name="Cauet S."/>
            <person name="Marande W."/>
            <person name="Chantry-Darmon C."/>
            <person name="Lopez-Roques C."/>
            <person name="Bouchez O."/>
            <person name="Berard A."/>
            <person name="Debelle F."/>
            <person name="Munos S."/>
            <person name="Bendahmane A."/>
            <person name="Berges H."/>
            <person name="Niebel A."/>
            <person name="Buitink J."/>
            <person name="Frugier F."/>
            <person name="Benhamed M."/>
            <person name="Crespi M."/>
            <person name="Gouzy J."/>
            <person name="Gamas P."/>
        </authorList>
    </citation>
    <scope>NUCLEOTIDE SEQUENCE [LARGE SCALE GENOMIC DNA]</scope>
    <source>
        <strain evidence="2">cv. Jemalong A17</strain>
    </source>
</reference>
<protein>
    <submittedName>
        <fullName evidence="1">Putative P-loop containing nucleoside triphosphate hydrolase</fullName>
    </submittedName>
</protein>
<dbReference type="InterPro" id="IPR027417">
    <property type="entry name" value="P-loop_NTPase"/>
</dbReference>
<dbReference type="SUPFAM" id="SSF52540">
    <property type="entry name" value="P-loop containing nucleoside triphosphate hydrolases"/>
    <property type="match status" value="1"/>
</dbReference>
<comment type="caution">
    <text evidence="1">The sequence shown here is derived from an EMBL/GenBank/DDBJ whole genome shotgun (WGS) entry which is preliminary data.</text>
</comment>